<protein>
    <submittedName>
        <fullName evidence="2">Uncharacterized protein</fullName>
    </submittedName>
</protein>
<feature type="region of interest" description="Disordered" evidence="1">
    <location>
        <begin position="1"/>
        <end position="40"/>
    </location>
</feature>
<evidence type="ECO:0000313" key="3">
    <source>
        <dbReference type="Proteomes" id="UP000554235"/>
    </source>
</evidence>
<evidence type="ECO:0000256" key="1">
    <source>
        <dbReference type="SAM" id="MobiDB-lite"/>
    </source>
</evidence>
<dbReference type="EMBL" id="JAADYS010000542">
    <property type="protein sequence ID" value="KAF4468934.1"/>
    <property type="molecule type" value="Genomic_DNA"/>
</dbReference>
<evidence type="ECO:0000313" key="2">
    <source>
        <dbReference type="EMBL" id="KAF4468934.1"/>
    </source>
</evidence>
<comment type="caution">
    <text evidence="2">The sequence shown here is derived from an EMBL/GenBank/DDBJ whole genome shotgun (WGS) entry which is preliminary data.</text>
</comment>
<name>A0A8H4LJC3_9HYPO</name>
<reference evidence="2 3" key="1">
    <citation type="submission" date="2020-01" db="EMBL/GenBank/DDBJ databases">
        <title>Identification and distribution of gene clusters putatively required for synthesis of sphingolipid metabolism inhibitors in phylogenetically diverse species of the filamentous fungus Fusarium.</title>
        <authorList>
            <person name="Kim H.-S."/>
            <person name="Busman M."/>
            <person name="Brown D.W."/>
            <person name="Divon H."/>
            <person name="Uhlig S."/>
            <person name="Proctor R.H."/>
        </authorList>
    </citation>
    <scope>NUCLEOTIDE SEQUENCE [LARGE SCALE GENOMIC DNA]</scope>
    <source>
        <strain evidence="2 3">NRRL 20459</strain>
    </source>
</reference>
<dbReference type="Proteomes" id="UP000554235">
    <property type="component" value="Unassembled WGS sequence"/>
</dbReference>
<proteinExistence type="predicted"/>
<feature type="region of interest" description="Disordered" evidence="1">
    <location>
        <begin position="122"/>
        <end position="148"/>
    </location>
</feature>
<organism evidence="2 3">
    <name type="scientific">Fusarium albosuccineum</name>
    <dbReference type="NCBI Taxonomy" id="1237068"/>
    <lineage>
        <taxon>Eukaryota</taxon>
        <taxon>Fungi</taxon>
        <taxon>Dikarya</taxon>
        <taxon>Ascomycota</taxon>
        <taxon>Pezizomycotina</taxon>
        <taxon>Sordariomycetes</taxon>
        <taxon>Hypocreomycetidae</taxon>
        <taxon>Hypocreales</taxon>
        <taxon>Nectriaceae</taxon>
        <taxon>Fusarium</taxon>
        <taxon>Fusarium decemcellulare species complex</taxon>
    </lineage>
</organism>
<accession>A0A8H4LJC3</accession>
<keyword evidence="3" id="KW-1185">Reference proteome</keyword>
<sequence length="148" mass="15950">MKQDTPDSKTYSRILAEPAADITKTQQPDQPPSTPATAEAPAVILMSATPADLSQFDDAGIHQFLLTNPTIKNIVAANTKNELEVESSKLKTELEGGLRRLESRHSLWSRRSWSAEVKVEDGAGVNIEGRGGSREDGGNLGYGQKSSD</sequence>
<gene>
    <name evidence="2" type="ORF">FALBO_4151</name>
</gene>
<dbReference type="AlphaFoldDB" id="A0A8H4LJC3"/>